<comment type="pathway">
    <text evidence="3">Porphyrin-containing compound metabolism; protoheme biosynthesis.</text>
</comment>
<comment type="caution">
    <text evidence="12">The sequence shown here is derived from an EMBL/GenBank/DDBJ whole genome shotgun (WGS) entry which is preliminary data.</text>
</comment>
<feature type="transmembrane region" description="Helical" evidence="10">
    <location>
        <begin position="42"/>
        <end position="59"/>
    </location>
</feature>
<keyword evidence="13" id="KW-1185">Reference proteome</keyword>
<evidence type="ECO:0000313" key="12">
    <source>
        <dbReference type="EMBL" id="MDY7218323.1"/>
    </source>
</evidence>
<comment type="subcellular location">
    <subcellularLocation>
        <location evidence="2">Cell inner membrane</location>
        <topology evidence="2">Multi-pass membrane protein</topology>
    </subcellularLocation>
</comment>
<protein>
    <submittedName>
        <fullName evidence="12">Heme biosynthesis HemY N-terminal domain-containing protein</fullName>
    </submittedName>
</protein>
<evidence type="ECO:0000256" key="4">
    <source>
        <dbReference type="ARBA" id="ARBA00022475"/>
    </source>
</evidence>
<evidence type="ECO:0000256" key="10">
    <source>
        <dbReference type="SAM" id="Phobius"/>
    </source>
</evidence>
<keyword evidence="4" id="KW-1003">Cell membrane</keyword>
<organism evidence="12 13">
    <name type="scientific">Denitrificimonas halotolerans</name>
    <dbReference type="NCBI Taxonomy" id="3098930"/>
    <lineage>
        <taxon>Bacteria</taxon>
        <taxon>Pseudomonadati</taxon>
        <taxon>Pseudomonadota</taxon>
        <taxon>Gammaproteobacteria</taxon>
        <taxon>Pseudomonadales</taxon>
        <taxon>Pseudomonadaceae</taxon>
        <taxon>Denitrificimonas</taxon>
    </lineage>
</organism>
<dbReference type="EMBL" id="JAXIVU010000001">
    <property type="protein sequence ID" value="MDY7218323.1"/>
    <property type="molecule type" value="Genomic_DNA"/>
</dbReference>
<dbReference type="InterPro" id="IPR005254">
    <property type="entry name" value="Heme_biosyn_assoc_TPR_pro"/>
</dbReference>
<gene>
    <name evidence="12" type="ORF">TOI97_01820</name>
</gene>
<evidence type="ECO:0000256" key="6">
    <source>
        <dbReference type="ARBA" id="ARBA00022692"/>
    </source>
</evidence>
<dbReference type="InterPro" id="IPR011990">
    <property type="entry name" value="TPR-like_helical_dom_sf"/>
</dbReference>
<keyword evidence="6 10" id="KW-0812">Transmembrane</keyword>
<proteinExistence type="predicted"/>
<dbReference type="Gene3D" id="1.25.40.10">
    <property type="entry name" value="Tetratricopeptide repeat domain"/>
    <property type="match status" value="1"/>
</dbReference>
<evidence type="ECO:0000256" key="2">
    <source>
        <dbReference type="ARBA" id="ARBA00004429"/>
    </source>
</evidence>
<dbReference type="Proteomes" id="UP001294570">
    <property type="component" value="Unassembled WGS sequence"/>
</dbReference>
<evidence type="ECO:0000256" key="7">
    <source>
        <dbReference type="ARBA" id="ARBA00022989"/>
    </source>
</evidence>
<evidence type="ECO:0000313" key="13">
    <source>
        <dbReference type="Proteomes" id="UP001294570"/>
    </source>
</evidence>
<evidence type="ECO:0000256" key="3">
    <source>
        <dbReference type="ARBA" id="ARBA00004744"/>
    </source>
</evidence>
<name>A0ABU5GRR9_9GAMM</name>
<keyword evidence="8 10" id="KW-0472">Membrane</keyword>
<evidence type="ECO:0000256" key="1">
    <source>
        <dbReference type="ARBA" id="ARBA00002962"/>
    </source>
</evidence>
<dbReference type="Pfam" id="PF13424">
    <property type="entry name" value="TPR_12"/>
    <property type="match status" value="1"/>
</dbReference>
<dbReference type="InterPro" id="IPR010817">
    <property type="entry name" value="HemY_N"/>
</dbReference>
<keyword evidence="5" id="KW-0997">Cell inner membrane</keyword>
<evidence type="ECO:0000259" key="11">
    <source>
        <dbReference type="Pfam" id="PF07219"/>
    </source>
</evidence>
<keyword evidence="7 10" id="KW-1133">Transmembrane helix</keyword>
<evidence type="ECO:0000256" key="5">
    <source>
        <dbReference type="ARBA" id="ARBA00022519"/>
    </source>
</evidence>
<feature type="domain" description="HemY N-terminal" evidence="11">
    <location>
        <begin position="27"/>
        <end position="133"/>
    </location>
</feature>
<sequence>MKRTYLILLVVVAIAATLGMFIAEHTGYVLISWKSFRFESSLWVFLAVLTAILAILYGIRTLIKMILISTGLINPWSNRNQNRRLRYAAEQGSLELAQGNWKNALRHLRRAAQGERQPLVHFLGAAKAAEKLGHSEEADELLEQALMKQPSAEVAIALAHADLQLERADDAGAQDTLEAMHELHPNNQEVLLRLQALLRQRQDWSALIGLLPALRKCKRISNEQLQSIEYQAWSGRLATATQDNTHANTEAALQALNTAWQSLSNKLQQDPQLVAAYATELLRLNDHESAESVLRHALHGTLNDDLIELYGRAQAKDTARQLQLAESWLKTTPDNPVLLRALGRLSLRNQLWGKARDYFERSLNLHREAHTCAELARLLSHLGDTQRSNQLFAESFQLLEQSLPSLPQPAEQPAQH</sequence>
<reference evidence="12 13" key="1">
    <citation type="submission" date="2023-12" db="EMBL/GenBank/DDBJ databases">
        <title>Denitrificimonas halotolerans sp. nov.,a novel species isolated from landfill leachate.</title>
        <authorList>
            <person name="Wang S."/>
        </authorList>
    </citation>
    <scope>NUCLEOTIDE SEQUENCE [LARGE SCALE GENOMIC DNA]</scope>
    <source>
        <strain evidence="12 13">JX-1</strain>
    </source>
</reference>
<evidence type="ECO:0000256" key="8">
    <source>
        <dbReference type="ARBA" id="ARBA00023136"/>
    </source>
</evidence>
<keyword evidence="9" id="KW-0627">Porphyrin biosynthesis</keyword>
<dbReference type="SUPFAM" id="SSF48452">
    <property type="entry name" value="TPR-like"/>
    <property type="match status" value="2"/>
</dbReference>
<dbReference type="Pfam" id="PF07219">
    <property type="entry name" value="HemY_N"/>
    <property type="match status" value="1"/>
</dbReference>
<accession>A0ABU5GRR9</accession>
<dbReference type="NCBIfam" id="TIGR00540">
    <property type="entry name" value="TPR_hemY_coli"/>
    <property type="match status" value="1"/>
</dbReference>
<evidence type="ECO:0000256" key="9">
    <source>
        <dbReference type="ARBA" id="ARBA00023244"/>
    </source>
</evidence>
<comment type="function">
    <text evidence="1">Involved in a late step of protoheme IX synthesis.</text>
</comment>
<dbReference type="RefSeq" id="WP_321552409.1">
    <property type="nucleotide sequence ID" value="NZ_JAXIVU010000001.1"/>
</dbReference>